<evidence type="ECO:0008006" key="4">
    <source>
        <dbReference type="Google" id="ProtNLM"/>
    </source>
</evidence>
<name>A0ABW9QZU5_9ACTN</name>
<proteinExistence type="predicted"/>
<feature type="transmembrane region" description="Helical" evidence="1">
    <location>
        <begin position="97"/>
        <end position="118"/>
    </location>
</feature>
<evidence type="ECO:0000256" key="1">
    <source>
        <dbReference type="SAM" id="Phobius"/>
    </source>
</evidence>
<reference evidence="2 3" key="1">
    <citation type="submission" date="2019-11" db="EMBL/GenBank/DDBJ databases">
        <title>Acidiferrimicrobium australis gen. nov., sp. nov., an acidophilic and obligately heterotrophic, member of the Actinobacteria that catalyses dissimilatory oxido- reduction of iron isolated from metal-rich acidic water in Chile.</title>
        <authorList>
            <person name="Gonzalez D."/>
            <person name="Huber K."/>
            <person name="Hedrich S."/>
            <person name="Rojas-Villalobos C."/>
            <person name="Quatrini R."/>
            <person name="Dinamarca M.A."/>
            <person name="Schwarz A."/>
            <person name="Canales C."/>
            <person name="Nancucheo I."/>
        </authorList>
    </citation>
    <scope>NUCLEOTIDE SEQUENCE [LARGE SCALE GENOMIC DNA]</scope>
    <source>
        <strain evidence="2 3">USS-CCA1</strain>
    </source>
</reference>
<evidence type="ECO:0000313" key="3">
    <source>
        <dbReference type="Proteomes" id="UP000437736"/>
    </source>
</evidence>
<keyword evidence="3" id="KW-1185">Reference proteome</keyword>
<keyword evidence="1" id="KW-1133">Transmembrane helix</keyword>
<feature type="transmembrane region" description="Helical" evidence="1">
    <location>
        <begin position="172"/>
        <end position="193"/>
    </location>
</feature>
<feature type="transmembrane region" description="Helical" evidence="1">
    <location>
        <begin position="130"/>
        <end position="151"/>
    </location>
</feature>
<dbReference type="EMBL" id="WJHE01001507">
    <property type="protein sequence ID" value="MST35194.1"/>
    <property type="molecule type" value="Genomic_DNA"/>
</dbReference>
<organism evidence="2 3">
    <name type="scientific">Acidiferrimicrobium australe</name>
    <dbReference type="NCBI Taxonomy" id="2664430"/>
    <lineage>
        <taxon>Bacteria</taxon>
        <taxon>Bacillati</taxon>
        <taxon>Actinomycetota</taxon>
        <taxon>Acidimicrobiia</taxon>
        <taxon>Acidimicrobiales</taxon>
        <taxon>Acidimicrobiaceae</taxon>
        <taxon>Acidiferrimicrobium</taxon>
    </lineage>
</organism>
<sequence>MNLDHRQRGVSRRALAGVEANARLTGGTAVVLLVLLFLEGVTILRILPLLDWHVAIGLVLVPVVVVKLGSTSWRFARYYLGSRGYVAKGPPPPALRLLGPIVVVLTVVLFASGIALLLDPRGLGGRLLFLHKASFVLWFLAMAVHVLGHLAETARLAPRDWMPRTRRSVRGAPARLLLIVASLVVGAALAGALTGRTAHFKQVYFRSPPAAASTGH</sequence>
<accession>A0ABW9QZU5</accession>
<feature type="transmembrane region" description="Helical" evidence="1">
    <location>
        <begin position="21"/>
        <end position="46"/>
    </location>
</feature>
<keyword evidence="1" id="KW-0472">Membrane</keyword>
<comment type="caution">
    <text evidence="2">The sequence shown here is derived from an EMBL/GenBank/DDBJ whole genome shotgun (WGS) entry which is preliminary data.</text>
</comment>
<evidence type="ECO:0000313" key="2">
    <source>
        <dbReference type="EMBL" id="MST35194.1"/>
    </source>
</evidence>
<feature type="transmembrane region" description="Helical" evidence="1">
    <location>
        <begin position="52"/>
        <end position="76"/>
    </location>
</feature>
<protein>
    <recommendedName>
        <fullName evidence="4">DUF4405 domain-containing protein</fullName>
    </recommendedName>
</protein>
<keyword evidence="1" id="KW-0812">Transmembrane</keyword>
<gene>
    <name evidence="2" type="ORF">GHK86_20980</name>
</gene>
<dbReference type="Proteomes" id="UP000437736">
    <property type="component" value="Unassembled WGS sequence"/>
</dbReference>